<keyword evidence="6" id="KW-0408">Iron</keyword>
<accession>A0ABS6SER4</accession>
<evidence type="ECO:0000256" key="6">
    <source>
        <dbReference type="ARBA" id="ARBA00023004"/>
    </source>
</evidence>
<reference evidence="10 11" key="1">
    <citation type="submission" date="2021-04" db="EMBL/GenBank/DDBJ databases">
        <authorList>
            <person name="Pira H."/>
            <person name="Risdian C."/>
            <person name="Wink J."/>
        </authorList>
    </citation>
    <scope>NUCLEOTIDE SEQUENCE [LARGE SCALE GENOMIC DNA]</scope>
    <source>
        <strain evidence="10 11">WHA3</strain>
    </source>
</reference>
<keyword evidence="11" id="KW-1185">Reference proteome</keyword>
<dbReference type="InterPro" id="IPR016454">
    <property type="entry name" value="Cysteine_dSase"/>
</dbReference>
<evidence type="ECO:0000256" key="8">
    <source>
        <dbReference type="SAM" id="MobiDB-lite"/>
    </source>
</evidence>
<dbReference type="PANTHER" id="PTHR11601:SF34">
    <property type="entry name" value="CYSTEINE DESULFURASE"/>
    <property type="match status" value="1"/>
</dbReference>
<dbReference type="Pfam" id="PF00266">
    <property type="entry name" value="Aminotran_5"/>
    <property type="match status" value="1"/>
</dbReference>
<evidence type="ECO:0000256" key="2">
    <source>
        <dbReference type="ARBA" id="ARBA00013558"/>
    </source>
</evidence>
<evidence type="ECO:0000259" key="9">
    <source>
        <dbReference type="Pfam" id="PF00266"/>
    </source>
</evidence>
<evidence type="ECO:0000256" key="5">
    <source>
        <dbReference type="ARBA" id="ARBA00022898"/>
    </source>
</evidence>
<comment type="cofactor">
    <cofactor evidence="1">
        <name>pyridoxal 5'-phosphate</name>
        <dbReference type="ChEBI" id="CHEBI:597326"/>
    </cofactor>
</comment>
<dbReference type="PANTHER" id="PTHR11601">
    <property type="entry name" value="CYSTEINE DESULFURYLASE FAMILY MEMBER"/>
    <property type="match status" value="1"/>
</dbReference>
<proteinExistence type="predicted"/>
<dbReference type="InterPro" id="IPR000192">
    <property type="entry name" value="Aminotrans_V_dom"/>
</dbReference>
<evidence type="ECO:0000256" key="3">
    <source>
        <dbReference type="ARBA" id="ARBA00022679"/>
    </source>
</evidence>
<evidence type="ECO:0000256" key="1">
    <source>
        <dbReference type="ARBA" id="ARBA00001933"/>
    </source>
</evidence>
<keyword evidence="5" id="KW-0663">Pyridoxal phosphate</keyword>
<evidence type="ECO:0000256" key="4">
    <source>
        <dbReference type="ARBA" id="ARBA00022723"/>
    </source>
</evidence>
<organism evidence="10 11">
    <name type="scientific">Pacificimonas pallii</name>
    <dbReference type="NCBI Taxonomy" id="2827236"/>
    <lineage>
        <taxon>Bacteria</taxon>
        <taxon>Pseudomonadati</taxon>
        <taxon>Pseudomonadota</taxon>
        <taxon>Alphaproteobacteria</taxon>
        <taxon>Sphingomonadales</taxon>
        <taxon>Sphingosinicellaceae</taxon>
        <taxon>Pacificimonas</taxon>
    </lineage>
</organism>
<sequence length="397" mass="41236">MTSGILSKLSGPEFTSSHRARRSAYIGRPRQFSTESRLSRNEHIYLDWNATAPMRAEAVDAMRDAAVNWANPSSVHAPGRGARGALETAREEIAAGLGALPDQLIFTSGGTEAASLAMQGVAADRRFVSEIEHSAVLAAAPDAARVPVNANGTVDLRALEALLDGRPALVGVMHANNETGAIQPIAQIYELVNATGGKLFVDAVQTAGKMPLPPADFLAVSAHKLGGPPGTGALIARCATGLSALQKGGGQERGQRGGTENLPGIAGFAAAVSACRRGWLNDAAARRDRLETRLRAAGAHVFAADAERLPTTSMIRMPGAQAAMQLIHFDMAGIAVSSGAACSSGKVAASHVLRAMGIAEAEAAEAIRVSTGWSTTDAHVDAFCDIWERLAARRKAA</sequence>
<comment type="caution">
    <text evidence="10">The sequence shown here is derived from an EMBL/GenBank/DDBJ whole genome shotgun (WGS) entry which is preliminary data.</text>
</comment>
<keyword evidence="7" id="KW-0411">Iron-sulfur</keyword>
<evidence type="ECO:0000313" key="10">
    <source>
        <dbReference type="EMBL" id="MBV7256903.1"/>
    </source>
</evidence>
<name>A0ABS6SER4_9SPHN</name>
<dbReference type="Proteomes" id="UP000722336">
    <property type="component" value="Unassembled WGS sequence"/>
</dbReference>
<gene>
    <name evidence="10" type="ORF">KCG44_08915</name>
</gene>
<evidence type="ECO:0000256" key="7">
    <source>
        <dbReference type="ARBA" id="ARBA00023014"/>
    </source>
</evidence>
<feature type="domain" description="Aminotransferase class V" evidence="9">
    <location>
        <begin position="44"/>
        <end position="383"/>
    </location>
</feature>
<dbReference type="PIRSF" id="PIRSF005572">
    <property type="entry name" value="NifS"/>
    <property type="match status" value="1"/>
</dbReference>
<dbReference type="EMBL" id="JAGSPA010000003">
    <property type="protein sequence ID" value="MBV7256903.1"/>
    <property type="molecule type" value="Genomic_DNA"/>
</dbReference>
<feature type="region of interest" description="Disordered" evidence="8">
    <location>
        <begin position="1"/>
        <end position="22"/>
    </location>
</feature>
<keyword evidence="4" id="KW-0479">Metal-binding</keyword>
<keyword evidence="3" id="KW-0808">Transferase</keyword>
<evidence type="ECO:0000313" key="11">
    <source>
        <dbReference type="Proteomes" id="UP000722336"/>
    </source>
</evidence>
<protein>
    <recommendedName>
        <fullName evidence="2">Cysteine desulfurase</fullName>
    </recommendedName>
</protein>